<dbReference type="GO" id="GO:0016887">
    <property type="term" value="F:ATP hydrolysis activity"/>
    <property type="evidence" value="ECO:0007669"/>
    <property type="project" value="InterPro"/>
</dbReference>
<dbReference type="Proteomes" id="UP000018208">
    <property type="component" value="Unassembled WGS sequence"/>
</dbReference>
<dbReference type="InterPro" id="IPR042120">
    <property type="entry name" value="MutL_C_dimsub"/>
</dbReference>
<evidence type="ECO:0000259" key="5">
    <source>
        <dbReference type="SMART" id="SM01340"/>
    </source>
</evidence>
<dbReference type="GO" id="GO:0032389">
    <property type="term" value="C:MutLalpha complex"/>
    <property type="evidence" value="ECO:0007669"/>
    <property type="project" value="TreeGrafter"/>
</dbReference>
<dbReference type="OrthoDB" id="10254304at2759"/>
<dbReference type="PANTHER" id="PTHR10073">
    <property type="entry name" value="DNA MISMATCH REPAIR PROTEIN MLH, PMS, MUTL"/>
    <property type="match status" value="1"/>
</dbReference>
<dbReference type="SMART" id="SM00853">
    <property type="entry name" value="MutL_C"/>
    <property type="match status" value="1"/>
</dbReference>
<dbReference type="SMART" id="SM01340">
    <property type="entry name" value="DNA_mis_repair"/>
    <property type="match status" value="1"/>
</dbReference>
<feature type="compositionally biased region" description="Polar residues" evidence="3">
    <location>
        <begin position="402"/>
        <end position="415"/>
    </location>
</feature>
<comment type="similarity">
    <text evidence="1">Belongs to the DNA mismatch repair MutL/HexB family.</text>
</comment>
<accession>V6LV69</accession>
<proteinExistence type="inferred from homology"/>
<dbReference type="EMBL" id="AUWU02000003">
    <property type="protein sequence ID" value="KAH0575396.1"/>
    <property type="molecule type" value="Genomic_DNA"/>
</dbReference>
<feature type="region of interest" description="Disordered" evidence="3">
    <location>
        <begin position="383"/>
        <end position="415"/>
    </location>
</feature>
<dbReference type="InterPro" id="IPR002099">
    <property type="entry name" value="MutL/Mlh/PMS"/>
</dbReference>
<dbReference type="Pfam" id="PF08676">
    <property type="entry name" value="MutL_C"/>
    <property type="match status" value="1"/>
</dbReference>
<reference evidence="7" key="2">
    <citation type="submission" date="2020-12" db="EMBL/GenBank/DDBJ databases">
        <title>New Spironucleus salmonicida genome in near-complete chromosomes.</title>
        <authorList>
            <person name="Xu F."/>
            <person name="Kurt Z."/>
            <person name="Jimenez-Gonzalez A."/>
            <person name="Astvaldsson A."/>
            <person name="Andersson J.O."/>
            <person name="Svard S.G."/>
        </authorList>
    </citation>
    <scope>NUCLEOTIDE SEQUENCE</scope>
    <source>
        <strain evidence="7">ATCC 50377</strain>
    </source>
</reference>
<evidence type="ECO:0000259" key="4">
    <source>
        <dbReference type="SMART" id="SM00853"/>
    </source>
</evidence>
<dbReference type="EMBL" id="KI546038">
    <property type="protein sequence ID" value="EST47606.1"/>
    <property type="molecule type" value="Genomic_DNA"/>
</dbReference>
<dbReference type="PROSITE" id="PS00058">
    <property type="entry name" value="DNA_MISMATCH_REPAIR_1"/>
    <property type="match status" value="1"/>
</dbReference>
<dbReference type="SUPFAM" id="SSF118116">
    <property type="entry name" value="DNA mismatch repair protein MutL"/>
    <property type="match status" value="1"/>
</dbReference>
<dbReference type="InterPro" id="IPR037198">
    <property type="entry name" value="MutL_C_sf"/>
</dbReference>
<dbReference type="Gene3D" id="3.30.1370.100">
    <property type="entry name" value="MutL, C-terminal domain, regulatory subdomain"/>
    <property type="match status" value="1"/>
</dbReference>
<dbReference type="InterPro" id="IPR036890">
    <property type="entry name" value="HATPase_C_sf"/>
</dbReference>
<dbReference type="InterPro" id="IPR020568">
    <property type="entry name" value="Ribosomal_Su5_D2-typ_SF"/>
</dbReference>
<sequence length="654" mass="75703">MIRELPTETKHLINASFQLKSPISIAKELLDNAIDANAKLVDLRITHDSVTITDDGPGFPEDLLKNITKLRLTTKSSQKIGFRGEALFAISNLADIIIESRNKRLSDGEMGFSDINSTRITVQNIFKNIPVRKRFFAETKNWKLEVKLNFRLFFAYALTYDIQLKVWLDSEIKFSTENLVTQRMKYQSIFSIKDNFVEIDKEWENFKLNGFLSNSFQQEKLSNLFIFINGKYIENEEIYQGLAQQFKKKSAIYKVNGCINYQIDSSRVDFNVSNDKLTVKIMGYKQLIDYTMEYYKECLENSHHEIIQQTQEIEKRSSQIRIVSPKLNLPSPIVFKSVNHTTPINTVQTQHSLLDKQFSSQSQDTVSQEPIQKINGYNTGQFIPMNKGDKLQQQTNSQVQQESFRGNKQTTTNQDTLRNQGTNQIISISEQNSIKSIEYQDNYQYENLMKKEVDIKYDFSFYENETSSETQKEISDNNIFNLNYIGQYNSSFLLCHQNSRLYILDQHALQEAVIFENLVNDIQTALKVQKLIQPLRLGLNSSQNFKLSTYDLQKLQNFGFEIVQIDDSFYLKTLPILDKNVVQLQDLIEYIEVLYDVDFPPAFQRILANRSCKTAVKLGDVLSDKTAKDIIISAKNSKNVLNCPHGRPTCFRLK</sequence>
<feature type="domain" description="MutL C-terminal dimerisation" evidence="4">
    <location>
        <begin position="484"/>
        <end position="622"/>
    </location>
</feature>
<dbReference type="GO" id="GO:0006298">
    <property type="term" value="P:mismatch repair"/>
    <property type="evidence" value="ECO:0007669"/>
    <property type="project" value="InterPro"/>
</dbReference>
<evidence type="ECO:0000256" key="1">
    <source>
        <dbReference type="ARBA" id="ARBA00006082"/>
    </source>
</evidence>
<dbReference type="InterPro" id="IPR014790">
    <property type="entry name" value="MutL_C"/>
</dbReference>
<dbReference type="Pfam" id="PF01119">
    <property type="entry name" value="DNA_mis_repair"/>
    <property type="match status" value="1"/>
</dbReference>
<feature type="compositionally biased region" description="Low complexity" evidence="3">
    <location>
        <begin position="392"/>
        <end position="401"/>
    </location>
</feature>
<keyword evidence="2" id="KW-0227">DNA damage</keyword>
<dbReference type="InterPro" id="IPR042121">
    <property type="entry name" value="MutL_C_regsub"/>
</dbReference>
<reference evidence="6 7" key="1">
    <citation type="journal article" date="2014" name="PLoS Genet.">
        <title>The Genome of Spironucleus salmonicida Highlights a Fish Pathogen Adapted to Fluctuating Environments.</title>
        <authorList>
            <person name="Xu F."/>
            <person name="Jerlstrom-Hultqvist J."/>
            <person name="Einarsson E."/>
            <person name="Astvaldsson A."/>
            <person name="Svard S.G."/>
            <person name="Andersson J.O."/>
        </authorList>
    </citation>
    <scope>NUCLEOTIDE SEQUENCE</scope>
    <source>
        <strain evidence="7">ATCC 50377</strain>
    </source>
</reference>
<dbReference type="InterPro" id="IPR038973">
    <property type="entry name" value="MutL/Mlh/Pms-like"/>
</dbReference>
<dbReference type="Gene3D" id="3.30.565.10">
    <property type="entry name" value="Histidine kinase-like ATPase, C-terminal domain"/>
    <property type="match status" value="1"/>
</dbReference>
<dbReference type="SUPFAM" id="SSF54211">
    <property type="entry name" value="Ribosomal protein S5 domain 2-like"/>
    <property type="match status" value="1"/>
</dbReference>
<dbReference type="InterPro" id="IPR013507">
    <property type="entry name" value="DNA_mismatch_S5_2-like"/>
</dbReference>
<evidence type="ECO:0000256" key="2">
    <source>
        <dbReference type="ARBA" id="ARBA00022763"/>
    </source>
</evidence>
<dbReference type="VEuPathDB" id="GiardiaDB:SS50377_23029"/>
<dbReference type="PANTHER" id="PTHR10073:SF52">
    <property type="entry name" value="MISMATCH REPAIR ENDONUCLEASE PMS2"/>
    <property type="match status" value="1"/>
</dbReference>
<dbReference type="GO" id="GO:0140664">
    <property type="term" value="F:ATP-dependent DNA damage sensor activity"/>
    <property type="evidence" value="ECO:0007669"/>
    <property type="project" value="InterPro"/>
</dbReference>
<dbReference type="InterPro" id="IPR014762">
    <property type="entry name" value="DNA_mismatch_repair_CS"/>
</dbReference>
<evidence type="ECO:0000256" key="3">
    <source>
        <dbReference type="SAM" id="MobiDB-lite"/>
    </source>
</evidence>
<keyword evidence="8" id="KW-1185">Reference proteome</keyword>
<evidence type="ECO:0000313" key="8">
    <source>
        <dbReference type="Proteomes" id="UP000018208"/>
    </source>
</evidence>
<dbReference type="GO" id="GO:0005524">
    <property type="term" value="F:ATP binding"/>
    <property type="evidence" value="ECO:0007669"/>
    <property type="project" value="InterPro"/>
</dbReference>
<name>V6LV69_9EUKA</name>
<dbReference type="InterPro" id="IPR014721">
    <property type="entry name" value="Ribsml_uS5_D2-typ_fold_subgr"/>
</dbReference>
<dbReference type="GO" id="GO:0030983">
    <property type="term" value="F:mismatched DNA binding"/>
    <property type="evidence" value="ECO:0007669"/>
    <property type="project" value="InterPro"/>
</dbReference>
<evidence type="ECO:0000313" key="6">
    <source>
        <dbReference type="EMBL" id="EST47606.1"/>
    </source>
</evidence>
<dbReference type="NCBIfam" id="TIGR00585">
    <property type="entry name" value="mutl"/>
    <property type="match status" value="1"/>
</dbReference>
<dbReference type="InterPro" id="IPR003594">
    <property type="entry name" value="HATPase_dom"/>
</dbReference>
<dbReference type="Gene3D" id="3.30.1540.20">
    <property type="entry name" value="MutL, C-terminal domain, dimerisation subdomain"/>
    <property type="match status" value="1"/>
</dbReference>
<protein>
    <submittedName>
        <fullName evidence="6">DNA mismatch repair protein MutL</fullName>
    </submittedName>
</protein>
<gene>
    <name evidence="6" type="ORF">SS50377_12301</name>
    <name evidence="7" type="ORF">SS50377_23029</name>
</gene>
<feature type="domain" description="DNA mismatch repair protein S5" evidence="5">
    <location>
        <begin position="189"/>
        <end position="300"/>
    </location>
</feature>
<organism evidence="6">
    <name type="scientific">Spironucleus salmonicida</name>
    <dbReference type="NCBI Taxonomy" id="348837"/>
    <lineage>
        <taxon>Eukaryota</taxon>
        <taxon>Metamonada</taxon>
        <taxon>Diplomonadida</taxon>
        <taxon>Hexamitidae</taxon>
        <taxon>Hexamitinae</taxon>
        <taxon>Spironucleus</taxon>
    </lineage>
</organism>
<dbReference type="Gene3D" id="3.30.230.10">
    <property type="match status" value="1"/>
</dbReference>
<dbReference type="AlphaFoldDB" id="V6LV69"/>
<evidence type="ECO:0000313" key="7">
    <source>
        <dbReference type="EMBL" id="KAH0575396.1"/>
    </source>
</evidence>
<dbReference type="Pfam" id="PF02518">
    <property type="entry name" value="HATPase_c"/>
    <property type="match status" value="1"/>
</dbReference>
<dbReference type="SUPFAM" id="SSF55874">
    <property type="entry name" value="ATPase domain of HSP90 chaperone/DNA topoisomerase II/histidine kinase"/>
    <property type="match status" value="1"/>
</dbReference>